<dbReference type="Ensembl" id="ENSGMOT00000054501.1">
    <property type="protein sequence ID" value="ENSGMOP00000062448.1"/>
    <property type="gene ID" value="ENSGMOG00000014922.2"/>
</dbReference>
<reference evidence="10" key="2">
    <citation type="submission" date="2025-09" db="UniProtKB">
        <authorList>
            <consortium name="Ensembl"/>
        </authorList>
    </citation>
    <scope>IDENTIFICATION</scope>
</reference>
<feature type="binding site" evidence="6">
    <location>
        <position position="410"/>
    </location>
    <ligand>
        <name>Na(+)</name>
        <dbReference type="ChEBI" id="CHEBI:29101"/>
        <label>1</label>
    </ligand>
</feature>
<proteinExistence type="inferred from homology"/>
<dbReference type="GO" id="GO:0015374">
    <property type="term" value="F:neutral, basic amino acid:sodium:chloride symporter activity"/>
    <property type="evidence" value="ECO:0007669"/>
    <property type="project" value="TreeGrafter"/>
</dbReference>
<feature type="transmembrane region" description="Helical" evidence="9">
    <location>
        <begin position="335"/>
        <end position="360"/>
    </location>
</feature>
<feature type="binding site" evidence="6">
    <location>
        <position position="309"/>
    </location>
    <ligand>
        <name>Na(+)</name>
        <dbReference type="ChEBI" id="CHEBI:29101"/>
        <label>1</label>
    </ligand>
</feature>
<feature type="transmembrane region" description="Helical" evidence="9">
    <location>
        <begin position="49"/>
        <end position="66"/>
    </location>
</feature>
<feature type="transmembrane region" description="Helical" evidence="9">
    <location>
        <begin position="435"/>
        <end position="461"/>
    </location>
</feature>
<feature type="transmembrane region" description="Helical" evidence="9">
    <location>
        <begin position="467"/>
        <end position="489"/>
    </location>
</feature>
<evidence type="ECO:0000256" key="5">
    <source>
        <dbReference type="ARBA" id="ARBA00023136"/>
    </source>
</evidence>
<organism evidence="10 11">
    <name type="scientific">Gadus morhua</name>
    <name type="common">Atlantic cod</name>
    <dbReference type="NCBI Taxonomy" id="8049"/>
    <lineage>
        <taxon>Eukaryota</taxon>
        <taxon>Metazoa</taxon>
        <taxon>Chordata</taxon>
        <taxon>Craniata</taxon>
        <taxon>Vertebrata</taxon>
        <taxon>Euteleostomi</taxon>
        <taxon>Actinopterygii</taxon>
        <taxon>Neopterygii</taxon>
        <taxon>Teleostei</taxon>
        <taxon>Neoteleostei</taxon>
        <taxon>Acanthomorphata</taxon>
        <taxon>Zeiogadaria</taxon>
        <taxon>Gadariae</taxon>
        <taxon>Gadiformes</taxon>
        <taxon>Gadoidei</taxon>
        <taxon>Gadidae</taxon>
        <taxon>Gadus</taxon>
    </lineage>
</organism>
<dbReference type="GeneTree" id="ENSGT00940000159688"/>
<feature type="transmembrane region" description="Helical" evidence="9">
    <location>
        <begin position="548"/>
        <end position="573"/>
    </location>
</feature>
<evidence type="ECO:0000256" key="6">
    <source>
        <dbReference type="PIRSR" id="PIRSR600175-1"/>
    </source>
</evidence>
<dbReference type="GO" id="GO:0015657">
    <property type="term" value="F:branched-chain amino acid:sodium symporter activity"/>
    <property type="evidence" value="ECO:0007669"/>
    <property type="project" value="TreeGrafter"/>
</dbReference>
<dbReference type="PROSITE" id="PS00610">
    <property type="entry name" value="NA_NEUROTRAN_SYMP_1"/>
    <property type="match status" value="1"/>
</dbReference>
<keyword evidence="4 9" id="KW-1133">Transmembrane helix</keyword>
<dbReference type="Proteomes" id="UP000694546">
    <property type="component" value="Chromosome 13"/>
</dbReference>
<dbReference type="GO" id="GO:0022858">
    <property type="term" value="F:alanine transmembrane transporter activity"/>
    <property type="evidence" value="ECO:0007669"/>
    <property type="project" value="TreeGrafter"/>
</dbReference>
<keyword evidence="5 9" id="KW-0472">Membrane</keyword>
<reference evidence="10" key="1">
    <citation type="submission" date="2025-08" db="UniProtKB">
        <authorList>
            <consortium name="Ensembl"/>
        </authorList>
    </citation>
    <scope>IDENTIFICATION</scope>
</reference>
<dbReference type="PANTHER" id="PTHR11616:SF286">
    <property type="entry name" value="SODIUM- AND CHLORIDE-DEPENDENT NEUTRAL AND BASIC AMINO ACID TRANSPORTER B(0+)"/>
    <property type="match status" value="1"/>
</dbReference>
<evidence type="ECO:0000256" key="3">
    <source>
        <dbReference type="ARBA" id="ARBA00022692"/>
    </source>
</evidence>
<feature type="binding site" evidence="6">
    <location>
        <position position="409"/>
    </location>
    <ligand>
        <name>Na(+)</name>
        <dbReference type="ChEBI" id="CHEBI:29101"/>
        <label>1</label>
    </ligand>
</feature>
<feature type="compositionally biased region" description="Basic residues" evidence="8">
    <location>
        <begin position="641"/>
        <end position="651"/>
    </location>
</feature>
<feature type="transmembrane region" description="Helical" evidence="9">
    <location>
        <begin position="117"/>
        <end position="148"/>
    </location>
</feature>
<feature type="transmembrane region" description="Helical" evidence="9">
    <location>
        <begin position="222"/>
        <end position="242"/>
    </location>
</feature>
<keyword evidence="6" id="KW-0915">Sodium</keyword>
<evidence type="ECO:0000256" key="8">
    <source>
        <dbReference type="SAM" id="MobiDB-lite"/>
    </source>
</evidence>
<feature type="binding site" evidence="6">
    <location>
        <position position="58"/>
    </location>
    <ligand>
        <name>Na(+)</name>
        <dbReference type="ChEBI" id="CHEBI:29101"/>
        <label>1</label>
    </ligand>
</feature>
<feature type="binding site" evidence="6">
    <location>
        <position position="341"/>
    </location>
    <ligand>
        <name>Na(+)</name>
        <dbReference type="ChEBI" id="CHEBI:29101"/>
        <label>1</label>
    </ligand>
</feature>
<protein>
    <recommendedName>
        <fullName evidence="7">Transporter</fullName>
    </recommendedName>
</protein>
<dbReference type="GO" id="GO:0046872">
    <property type="term" value="F:metal ion binding"/>
    <property type="evidence" value="ECO:0007669"/>
    <property type="project" value="UniProtKB-KW"/>
</dbReference>
<dbReference type="InterPro" id="IPR000175">
    <property type="entry name" value="Na/ntran_symport"/>
</dbReference>
<evidence type="ECO:0000256" key="9">
    <source>
        <dbReference type="SAM" id="Phobius"/>
    </source>
</evidence>
<keyword evidence="6" id="KW-0479">Metal-binding</keyword>
<accession>A0A8C5CSC4</accession>
<dbReference type="GO" id="GO:0001761">
    <property type="term" value="F:beta-alanine transmembrane transporter activity"/>
    <property type="evidence" value="ECO:0007669"/>
    <property type="project" value="TreeGrafter"/>
</dbReference>
<feature type="binding site" evidence="6">
    <location>
        <position position="55"/>
    </location>
    <ligand>
        <name>Na(+)</name>
        <dbReference type="ChEBI" id="CHEBI:29101"/>
        <label>1</label>
    </ligand>
</feature>
<dbReference type="OMA" id="PVAMWKV"/>
<feature type="transmembrane region" description="Helical" evidence="9">
    <location>
        <begin position="380"/>
        <end position="406"/>
    </location>
</feature>
<dbReference type="GO" id="GO:0089718">
    <property type="term" value="P:amino acid import across plasma membrane"/>
    <property type="evidence" value="ECO:0007669"/>
    <property type="project" value="TreeGrafter"/>
</dbReference>
<dbReference type="SUPFAM" id="SSF161070">
    <property type="entry name" value="SNF-like"/>
    <property type="match status" value="1"/>
</dbReference>
<evidence type="ECO:0000256" key="7">
    <source>
        <dbReference type="RuleBase" id="RU003732"/>
    </source>
</evidence>
<feature type="transmembrane region" description="Helical" evidence="9">
    <location>
        <begin position="510"/>
        <end position="536"/>
    </location>
</feature>
<dbReference type="PROSITE" id="PS50267">
    <property type="entry name" value="NA_NEUROTRAN_SYMP_3"/>
    <property type="match status" value="1"/>
</dbReference>
<keyword evidence="7" id="KW-0769">Symport</keyword>
<dbReference type="GO" id="GO:1901235">
    <property type="term" value="F:(R)-carnitine transmembrane transporter activity"/>
    <property type="evidence" value="ECO:0007669"/>
    <property type="project" value="TreeGrafter"/>
</dbReference>
<keyword evidence="3 7" id="KW-0812">Transmembrane</keyword>
<feature type="transmembrane region" description="Helical" evidence="9">
    <location>
        <begin position="251"/>
        <end position="271"/>
    </location>
</feature>
<keyword evidence="11" id="KW-1185">Reference proteome</keyword>
<comment type="subcellular location">
    <subcellularLocation>
        <location evidence="1">Membrane</location>
        <topology evidence="1">Multi-pass membrane protein</topology>
    </subcellularLocation>
</comment>
<dbReference type="InterPro" id="IPR037272">
    <property type="entry name" value="SNS_sf"/>
</dbReference>
<keyword evidence="2 7" id="KW-0813">Transport</keyword>
<feature type="binding site" evidence="6">
    <location>
        <position position="57"/>
    </location>
    <ligand>
        <name>Na(+)</name>
        <dbReference type="ChEBI" id="CHEBI:29101"/>
        <label>1</label>
    </ligand>
</feature>
<evidence type="ECO:0000313" key="11">
    <source>
        <dbReference type="Proteomes" id="UP000694546"/>
    </source>
</evidence>
<name>A0A8C5CSC4_GADMO</name>
<feature type="transmembrane region" description="Helical" evidence="9">
    <location>
        <begin position="306"/>
        <end position="323"/>
    </location>
</feature>
<evidence type="ECO:0000256" key="4">
    <source>
        <dbReference type="ARBA" id="ARBA00022989"/>
    </source>
</evidence>
<dbReference type="NCBIfam" id="NF037979">
    <property type="entry name" value="Na_transp"/>
    <property type="match status" value="1"/>
</dbReference>
<dbReference type="AlphaFoldDB" id="A0A8C5CSC4"/>
<feature type="region of interest" description="Disordered" evidence="8">
    <location>
        <begin position="630"/>
        <end position="651"/>
    </location>
</feature>
<dbReference type="GO" id="GO:0005886">
    <property type="term" value="C:plasma membrane"/>
    <property type="evidence" value="ECO:0007669"/>
    <property type="project" value="TreeGrafter"/>
</dbReference>
<feature type="transmembrane region" description="Helical" evidence="9">
    <location>
        <begin position="78"/>
        <end position="96"/>
    </location>
</feature>
<feature type="binding site" evidence="6">
    <location>
        <position position="62"/>
    </location>
    <ligand>
        <name>Na(+)</name>
        <dbReference type="ChEBI" id="CHEBI:29101"/>
        <label>1</label>
    </ligand>
</feature>
<dbReference type="Pfam" id="PF00209">
    <property type="entry name" value="SNF"/>
    <property type="match status" value="1"/>
</dbReference>
<evidence type="ECO:0000256" key="1">
    <source>
        <dbReference type="ARBA" id="ARBA00004141"/>
    </source>
</evidence>
<sequence>MGEKIIHSSGDIVLRNQAIADQDISGSDDSEREEDENTVRGNWTNKREYLLSMIGMAVGLGNIWRFPYLAYKNGGGAFLIPYFIMLICLGVPLYFLETALGQFCSQGPINTWSAVPLLQGVGMAGLIGNVMVSIYYGVILSYTLYYLFASFQYPLPWTNVLDGVNCTSPQHVAVNVTSMSVSNWTRENRSCTTSNITTSLTEQYWDQVVLQRSSGLGETGSIVWQLALCLLLSSIIIAAVLLKGIKSSGKVVYFTATFPYVVLTILLIRGLTLEGAKDGIDFYIGSKSNLTKLAEIEVWRDAATQIFYSLSVGFGGVTALSSYNKFQNNLVVDTFLICIINCATSIFAGFAIFSILGYMAHIYGIPIEEVTKEGFGLAFIVYPAALANLPISPLWSILFFLMLFTLGLDSQFAGMELITTCLHDAFPKYIEKKRALIAIVTCAFMFLLGLPCVTQAGIYWVTLIDHFVAGWVVLVIGFLEVFGIFYIYGGRRFITDIEMMIGTKSVWFWLYWRLCWYFVTPFVTLIILVLSLAMSIPPTYGTVEYPAWGLDLGWCMAVFCIVLIPATALYKLAGAQGSFRKRLRLLCSPSEDWHPYLDVHRDKVWISSHQRRCIPLGIPGNCLEPRNCLGPRATTRGPPRAQKKKKKKIAP</sequence>
<feature type="binding site" evidence="6">
    <location>
        <position position="406"/>
    </location>
    <ligand>
        <name>Na(+)</name>
        <dbReference type="ChEBI" id="CHEBI:29101"/>
        <label>1</label>
    </ligand>
</feature>
<dbReference type="PANTHER" id="PTHR11616">
    <property type="entry name" value="SODIUM/CHLORIDE DEPENDENT TRANSPORTER"/>
    <property type="match status" value="1"/>
</dbReference>
<evidence type="ECO:0000313" key="10">
    <source>
        <dbReference type="Ensembl" id="ENSGMOP00000062448.1"/>
    </source>
</evidence>
<evidence type="ECO:0000256" key="2">
    <source>
        <dbReference type="ARBA" id="ARBA00022448"/>
    </source>
</evidence>
<dbReference type="PRINTS" id="PR00176">
    <property type="entry name" value="NANEUSMPORT"/>
</dbReference>
<comment type="similarity">
    <text evidence="7">Belongs to the sodium:neurotransmitter symporter (SNF) (TC 2.A.22) family.</text>
</comment>